<dbReference type="EMBL" id="JBJVNE010000011">
    <property type="protein sequence ID" value="MFM9649141.1"/>
    <property type="molecule type" value="Genomic_DNA"/>
</dbReference>
<accession>A0ABW9IKZ4</accession>
<proteinExistence type="predicted"/>
<evidence type="ECO:0000313" key="3">
    <source>
        <dbReference type="Proteomes" id="UP001631993"/>
    </source>
</evidence>
<keyword evidence="3" id="KW-1185">Reference proteome</keyword>
<organism evidence="2 3">
    <name type="scientific">Streptomyces galilaeus</name>
    <dbReference type="NCBI Taxonomy" id="33899"/>
    <lineage>
        <taxon>Bacteria</taxon>
        <taxon>Bacillati</taxon>
        <taxon>Actinomycetota</taxon>
        <taxon>Actinomycetes</taxon>
        <taxon>Kitasatosporales</taxon>
        <taxon>Streptomycetaceae</taxon>
        <taxon>Streptomyces</taxon>
    </lineage>
</organism>
<evidence type="ECO:0000313" key="2">
    <source>
        <dbReference type="EMBL" id="MFM9649141.1"/>
    </source>
</evidence>
<protein>
    <submittedName>
        <fullName evidence="2">Uncharacterized protein</fullName>
    </submittedName>
</protein>
<feature type="region of interest" description="Disordered" evidence="1">
    <location>
        <begin position="88"/>
        <end position="109"/>
    </location>
</feature>
<dbReference type="Proteomes" id="UP001631993">
    <property type="component" value="Unassembled WGS sequence"/>
</dbReference>
<sequence>MTDESSSRSTTATKHPHTWVVAAQIIVEGAVARVADFRGSFKTKVEQRIDALDTYCKNCRRPFADVSALACDALVDNWHLIGGDQSVRAKQAGSHASPGSKARQGRHLQPLRAQGVRRWRLPPAHVGPGRRRRDVNQEAFLASAG</sequence>
<evidence type="ECO:0000256" key="1">
    <source>
        <dbReference type="SAM" id="MobiDB-lite"/>
    </source>
</evidence>
<name>A0ABW9IKZ4_STRGJ</name>
<gene>
    <name evidence="2" type="ORF">ACKI1S_23715</name>
</gene>
<comment type="caution">
    <text evidence="2">The sequence shown here is derived from an EMBL/GenBank/DDBJ whole genome shotgun (WGS) entry which is preliminary data.</text>
</comment>
<reference evidence="2 3" key="1">
    <citation type="submission" date="2024-12" db="EMBL/GenBank/DDBJ databases">
        <title>Forecasting of Potato common scab and diversities of Pathogenic streptomyces spp. in china.</title>
        <authorList>
            <person name="Handique U."/>
            <person name="Wu J."/>
        </authorList>
    </citation>
    <scope>NUCLEOTIDE SEQUENCE [LARGE SCALE GENOMIC DNA]</scope>
    <source>
        <strain evidence="2 3">ZRIMU1585</strain>
    </source>
</reference>
<dbReference type="RefSeq" id="WP_369277462.1">
    <property type="nucleotide sequence ID" value="NZ_JBJVMW010000011.1"/>
</dbReference>